<dbReference type="Pfam" id="PF00312">
    <property type="entry name" value="Ribosomal_S15"/>
    <property type="match status" value="1"/>
</dbReference>
<dbReference type="InterPro" id="IPR000589">
    <property type="entry name" value="Ribosomal_uS15"/>
</dbReference>
<keyword evidence="9" id="KW-1185">Reference proteome</keyword>
<dbReference type="GO" id="GO:0022627">
    <property type="term" value="C:cytosolic small ribosomal subunit"/>
    <property type="evidence" value="ECO:0007669"/>
    <property type="project" value="TreeGrafter"/>
</dbReference>
<name>A0A5Q0UID8_9ARCH</name>
<evidence type="ECO:0000256" key="6">
    <source>
        <dbReference type="SAM" id="MobiDB-lite"/>
    </source>
</evidence>
<protein>
    <recommendedName>
        <fullName evidence="4">Small ribosomal subunit protein uS15</fullName>
    </recommendedName>
</protein>
<dbReference type="SMART" id="SM01387">
    <property type="entry name" value="Ribosomal_S15"/>
    <property type="match status" value="1"/>
</dbReference>
<evidence type="ECO:0000256" key="3">
    <source>
        <dbReference type="ARBA" id="ARBA00023274"/>
    </source>
</evidence>
<evidence type="ECO:0000256" key="5">
    <source>
        <dbReference type="RuleBase" id="RU003919"/>
    </source>
</evidence>
<feature type="region of interest" description="Disordered" evidence="6">
    <location>
        <begin position="1"/>
        <end position="24"/>
    </location>
</feature>
<evidence type="ECO:0000256" key="4">
    <source>
        <dbReference type="HAMAP-Rule" id="MF_01343"/>
    </source>
</evidence>
<accession>A0A5Q0UID8</accession>
<sequence>MSRMHKEAHGSSGSSKPVEKDNPDWVEFEEDEIIEIILELREEGLQPAQIGLRLRDEYGVPSVKQATGKKLTEILEEEDAAPEMPEDLKNLVEKAESIQSHLDENPSDEQAQRQLELAKAKVRKVADYHREEGNIPEDWEYAADE</sequence>
<dbReference type="GO" id="GO:0006412">
    <property type="term" value="P:translation"/>
    <property type="evidence" value="ECO:0007669"/>
    <property type="project" value="UniProtKB-UniRule"/>
</dbReference>
<dbReference type="RefSeq" id="WP_153550389.1">
    <property type="nucleotide sequence ID" value="NZ_CP040089.1"/>
</dbReference>
<dbReference type="InterPro" id="IPR009068">
    <property type="entry name" value="uS15_NS1_RNA-bd_sf"/>
</dbReference>
<dbReference type="SUPFAM" id="SSF47060">
    <property type="entry name" value="S15/NS1 RNA-binding domain"/>
    <property type="match status" value="1"/>
</dbReference>
<evidence type="ECO:0000313" key="8">
    <source>
        <dbReference type="EMBL" id="QGA80649.1"/>
    </source>
</evidence>
<dbReference type="InterPro" id="IPR012606">
    <property type="entry name" value="Ribosomal_uS15_N"/>
</dbReference>
<dbReference type="NCBIfam" id="NF006331">
    <property type="entry name" value="PRK08561.1"/>
    <property type="match status" value="1"/>
</dbReference>
<dbReference type="GeneID" id="42365153"/>
<dbReference type="EMBL" id="CP040089">
    <property type="protein sequence ID" value="QGA80649.1"/>
    <property type="molecule type" value="Genomic_DNA"/>
</dbReference>
<proteinExistence type="inferred from homology"/>
<dbReference type="AlphaFoldDB" id="A0A5Q0UID8"/>
<evidence type="ECO:0000259" key="7">
    <source>
        <dbReference type="SMART" id="SM01386"/>
    </source>
</evidence>
<evidence type="ECO:0000256" key="1">
    <source>
        <dbReference type="ARBA" id="ARBA00008434"/>
    </source>
</evidence>
<gene>
    <name evidence="8" type="primary">rps15p</name>
    <name evidence="4" type="synonym">rps15</name>
    <name evidence="8" type="ORF">LC1Nh_0765</name>
</gene>
<dbReference type="KEGG" id="ncon:LC1Nh_0765"/>
<feature type="domain" description="Small ribosomal subunit protein uS15 N-terminal" evidence="7">
    <location>
        <begin position="1"/>
        <end position="60"/>
    </location>
</feature>
<dbReference type="PANTHER" id="PTHR11885">
    <property type="entry name" value="RIBOSOMAL PROTEIN S15P/S13E"/>
    <property type="match status" value="1"/>
</dbReference>
<evidence type="ECO:0000256" key="2">
    <source>
        <dbReference type="ARBA" id="ARBA00022980"/>
    </source>
</evidence>
<dbReference type="PANTHER" id="PTHR11885:SF6">
    <property type="entry name" value="SMALL RIBOSOMAL SUBUNIT PROTEIN US15"/>
    <property type="match status" value="1"/>
</dbReference>
<reference evidence="9" key="1">
    <citation type="submission" date="2019-05" db="EMBL/GenBank/DDBJ databases">
        <title>Candidatus Nanohalobium constans, a novel model system to study the DPANN nano-sized archaea: genomic and physiological characterization of a nanoarchaeon co-cultured with its chitinotrophic host.</title>
        <authorList>
            <person name="La Cono V."/>
            <person name="Arcadi E."/>
            <person name="Crisafi F."/>
            <person name="Denaro R."/>
            <person name="La Spada G."/>
            <person name="Messina E."/>
            <person name="Smedile F."/>
            <person name="Toshchakov S.V."/>
            <person name="Shevchenko M.A."/>
            <person name="Golyshin P.N."/>
            <person name="Golyshina O.V."/>
            <person name="Ferrer M."/>
            <person name="Rohde M."/>
            <person name="Mushegian A."/>
            <person name="Sorokin D.Y."/>
            <person name="Giuliano L."/>
            <person name="Yakimov M.M."/>
        </authorList>
    </citation>
    <scope>NUCLEOTIDE SEQUENCE [LARGE SCALE GENOMIC DNA]</scope>
    <source>
        <strain evidence="9">LC1Nh</strain>
    </source>
</reference>
<evidence type="ECO:0000313" key="9">
    <source>
        <dbReference type="Proteomes" id="UP000377803"/>
    </source>
</evidence>
<dbReference type="GO" id="GO:0003735">
    <property type="term" value="F:structural constituent of ribosome"/>
    <property type="evidence" value="ECO:0007669"/>
    <property type="project" value="InterPro"/>
</dbReference>
<dbReference type="HAMAP" id="MF_01343_A">
    <property type="entry name" value="Ribosomal_uS15_A"/>
    <property type="match status" value="1"/>
</dbReference>
<dbReference type="Gene3D" id="1.10.287.10">
    <property type="entry name" value="S15/NS1, RNA-binding"/>
    <property type="match status" value="1"/>
</dbReference>
<dbReference type="GO" id="GO:0070181">
    <property type="term" value="F:small ribosomal subunit rRNA binding"/>
    <property type="evidence" value="ECO:0007669"/>
    <property type="project" value="TreeGrafter"/>
</dbReference>
<dbReference type="InterPro" id="IPR023029">
    <property type="entry name" value="Ribosomal_uS15_arc_euk"/>
</dbReference>
<organism evidence="8 9">
    <name type="scientific">Candidatus Nanohalobium constans</name>
    <dbReference type="NCBI Taxonomy" id="2565781"/>
    <lineage>
        <taxon>Archaea</taxon>
        <taxon>Candidatus Nanohalarchaeota</taxon>
        <taxon>Candidatus Nanohalobia</taxon>
        <taxon>Candidatus Nanohalobiales</taxon>
        <taxon>Candidatus Nanohalobiaceae</taxon>
        <taxon>Candidatus Nanohalobium</taxon>
    </lineage>
</organism>
<dbReference type="Gene3D" id="4.10.860.130">
    <property type="match status" value="1"/>
</dbReference>
<keyword evidence="2 4" id="KW-0689">Ribosomal protein</keyword>
<keyword evidence="3 4" id="KW-0687">Ribonucleoprotein</keyword>
<dbReference type="OrthoDB" id="6533at2157"/>
<comment type="similarity">
    <text evidence="1 4 5">Belongs to the universal ribosomal protein uS15 family.</text>
</comment>
<dbReference type="SMART" id="SM01386">
    <property type="entry name" value="Ribosomal_S13_N"/>
    <property type="match status" value="1"/>
</dbReference>
<comment type="subunit">
    <text evidence="4">Part of the 30S ribosomal subunit.</text>
</comment>
<dbReference type="Pfam" id="PF08069">
    <property type="entry name" value="Ribosomal_S13_N"/>
    <property type="match status" value="1"/>
</dbReference>
<dbReference type="Proteomes" id="UP000377803">
    <property type="component" value="Chromosome"/>
</dbReference>